<protein>
    <recommendedName>
        <fullName evidence="4">Lipoprotein</fullName>
    </recommendedName>
</protein>
<reference evidence="2 3" key="1">
    <citation type="submission" date="2018-11" db="EMBL/GenBank/DDBJ databases">
        <title>Whole genome sequence of Streptomyces paromomycinus NBRC 15454(T).</title>
        <authorList>
            <person name="Komaki H."/>
            <person name="Tamura T."/>
        </authorList>
    </citation>
    <scope>NUCLEOTIDE SEQUENCE [LARGE SCALE GENOMIC DNA]</scope>
    <source>
        <strain evidence="2 3">NBRC 15454</strain>
    </source>
</reference>
<sequence length="431" mass="46085">MLTINRVAGRRTTRRTARRIRTALCAALPLALLPLFAGCRDPAGAQDAPPGIQRMLDRRAAAVRDRDAGAFLASVDPHAAAYRDRQRAVFANLAQVPLGAWSYELVKTDAFGLPAVVGAEGRRVAAEVRLRYRLAGYDDAPVTSVQYLTLTDRGGRWLISSDSDGAGSGRRGARQLWDQGPVQVVKGRHSLVLGVRRGTAALRELADRTDDAVPAVGAAWTGKWAGRVVVEAPQSLDGMAELLNADDPSGYRGIAAVTTGESGAAPAAPADRVVVNPEAYEELSAAGRQTVLTHEATHVATRTATTSATPLWLSEGFADWAAYRGGSHPAATVAPELAHAVAKSSPPSRLPADGDFRFSRGARELARAYEGGWLACRMIADDWGDRRLGAFYRAAGRGGTESAGRAMRDELGLSPAEFTRRWQAYVVRQLR</sequence>
<evidence type="ECO:0000313" key="2">
    <source>
        <dbReference type="EMBL" id="GCD46431.1"/>
    </source>
</evidence>
<evidence type="ECO:0000256" key="1">
    <source>
        <dbReference type="SAM" id="SignalP"/>
    </source>
</evidence>
<keyword evidence="1" id="KW-0732">Signal</keyword>
<gene>
    <name evidence="2" type="ORF">GKJPGBOP_06181</name>
</gene>
<evidence type="ECO:0000313" key="3">
    <source>
        <dbReference type="Proteomes" id="UP000286746"/>
    </source>
</evidence>
<organism evidence="2 3">
    <name type="scientific">Streptomyces paromomycinus</name>
    <name type="common">Streptomyces rimosus subsp. paromomycinus</name>
    <dbReference type="NCBI Taxonomy" id="92743"/>
    <lineage>
        <taxon>Bacteria</taxon>
        <taxon>Bacillati</taxon>
        <taxon>Actinomycetota</taxon>
        <taxon>Actinomycetes</taxon>
        <taxon>Kitasatosporales</taxon>
        <taxon>Streptomycetaceae</taxon>
        <taxon>Streptomyces</taxon>
    </lineage>
</organism>
<name>A0A401WAU6_STREY</name>
<dbReference type="EMBL" id="BHZD01000001">
    <property type="protein sequence ID" value="GCD46431.1"/>
    <property type="molecule type" value="Genomic_DNA"/>
</dbReference>
<accession>A0A401WAU6</accession>
<feature type="chain" id="PRO_5039408802" description="Lipoprotein" evidence="1">
    <location>
        <begin position="38"/>
        <end position="431"/>
    </location>
</feature>
<dbReference type="Proteomes" id="UP000286746">
    <property type="component" value="Unassembled WGS sequence"/>
</dbReference>
<feature type="signal peptide" evidence="1">
    <location>
        <begin position="1"/>
        <end position="37"/>
    </location>
</feature>
<evidence type="ECO:0008006" key="4">
    <source>
        <dbReference type="Google" id="ProtNLM"/>
    </source>
</evidence>
<keyword evidence="3" id="KW-1185">Reference proteome</keyword>
<dbReference type="AlphaFoldDB" id="A0A401WAU6"/>
<proteinExistence type="predicted"/>
<comment type="caution">
    <text evidence="2">The sequence shown here is derived from an EMBL/GenBank/DDBJ whole genome shotgun (WGS) entry which is preliminary data.</text>
</comment>